<dbReference type="CDD" id="cd00761">
    <property type="entry name" value="Glyco_tranf_GTA_type"/>
    <property type="match status" value="1"/>
</dbReference>
<evidence type="ECO:0000313" key="1">
    <source>
        <dbReference type="EMBL" id="HAW74845.1"/>
    </source>
</evidence>
<protein>
    <recommendedName>
        <fullName evidence="3">Glycosyltransferase 2-like domain-containing protein</fullName>
    </recommendedName>
</protein>
<accession>A0A350P0M8</accession>
<sequence>MSDTTVVIKTIGRKTLKAAIHSAKREGFDPLVISDGVNCHAFGEKFIKLGRKWGMYGGMVANVGAAMANTEYITFLDDDDV</sequence>
<comment type="caution">
    <text evidence="1">The sequence shown here is derived from an EMBL/GenBank/DDBJ whole genome shotgun (WGS) entry which is preliminary data.</text>
</comment>
<evidence type="ECO:0008006" key="3">
    <source>
        <dbReference type="Google" id="ProtNLM"/>
    </source>
</evidence>
<feature type="non-terminal residue" evidence="1">
    <location>
        <position position="81"/>
    </location>
</feature>
<dbReference type="EMBL" id="DNAN01000130">
    <property type="protein sequence ID" value="HAW74845.1"/>
    <property type="molecule type" value="Genomic_DNA"/>
</dbReference>
<organism evidence="1 2">
    <name type="scientific">Alteromonas australica</name>
    <dbReference type="NCBI Taxonomy" id="589873"/>
    <lineage>
        <taxon>Bacteria</taxon>
        <taxon>Pseudomonadati</taxon>
        <taxon>Pseudomonadota</taxon>
        <taxon>Gammaproteobacteria</taxon>
        <taxon>Alteromonadales</taxon>
        <taxon>Alteromonadaceae</taxon>
        <taxon>Alteromonas/Salinimonas group</taxon>
        <taxon>Alteromonas</taxon>
    </lineage>
</organism>
<dbReference type="AlphaFoldDB" id="A0A350P0M8"/>
<reference evidence="1 2" key="1">
    <citation type="journal article" date="2018" name="Nat. Biotechnol.">
        <title>A standardized bacterial taxonomy based on genome phylogeny substantially revises the tree of life.</title>
        <authorList>
            <person name="Parks D.H."/>
            <person name="Chuvochina M."/>
            <person name="Waite D.W."/>
            <person name="Rinke C."/>
            <person name="Skarshewski A."/>
            <person name="Chaumeil P.A."/>
            <person name="Hugenholtz P."/>
        </authorList>
    </citation>
    <scope>NUCLEOTIDE SEQUENCE [LARGE SCALE GENOMIC DNA]</scope>
    <source>
        <strain evidence="1">UBA11978</strain>
    </source>
</reference>
<gene>
    <name evidence="1" type="ORF">DCW74_03815</name>
</gene>
<dbReference type="Proteomes" id="UP000263517">
    <property type="component" value="Unassembled WGS sequence"/>
</dbReference>
<evidence type="ECO:0000313" key="2">
    <source>
        <dbReference type="Proteomes" id="UP000263517"/>
    </source>
</evidence>
<name>A0A350P0M8_9ALTE</name>
<proteinExistence type="predicted"/>